<name>A0A4P6ZIK0_9FLAO</name>
<dbReference type="AlphaFoldDB" id="A0A4P6ZIK0"/>
<proteinExistence type="predicted"/>
<organism evidence="1 2">
    <name type="scientific">Chryseobacterium salivictor</name>
    <dbReference type="NCBI Taxonomy" id="2547600"/>
    <lineage>
        <taxon>Bacteria</taxon>
        <taxon>Pseudomonadati</taxon>
        <taxon>Bacteroidota</taxon>
        <taxon>Flavobacteriia</taxon>
        <taxon>Flavobacteriales</taxon>
        <taxon>Weeksellaceae</taxon>
        <taxon>Chryseobacterium group</taxon>
        <taxon>Chryseobacterium</taxon>
    </lineage>
</organism>
<gene>
    <name evidence="1" type="ORF">NBC122_02772</name>
</gene>
<dbReference type="KEGG" id="csal:NBC122_02772"/>
<accession>A0A4P6ZIK0</accession>
<keyword evidence="2" id="KW-1185">Reference proteome</keyword>
<evidence type="ECO:0000313" key="1">
    <source>
        <dbReference type="EMBL" id="QBO59573.1"/>
    </source>
</evidence>
<reference evidence="1 2" key="1">
    <citation type="submission" date="2019-03" db="EMBL/GenBank/DDBJ databases">
        <authorList>
            <person name="Kim H."/>
            <person name="Yu S.-M."/>
        </authorList>
    </citation>
    <scope>NUCLEOTIDE SEQUENCE [LARGE SCALE GENOMIC DNA]</scope>
    <source>
        <strain evidence="1 2">NBC122</strain>
    </source>
</reference>
<dbReference type="EMBL" id="CP037954">
    <property type="protein sequence ID" value="QBO59573.1"/>
    <property type="molecule type" value="Genomic_DNA"/>
</dbReference>
<sequence length="59" mass="7181">MKNIIQEKNLLPLTFQYLEVFEKEKFKVSNNIVFYVKCEMCSTDFYKRTKPNKNLTRLI</sequence>
<protein>
    <submittedName>
        <fullName evidence="1">Uncharacterized protein</fullName>
    </submittedName>
</protein>
<dbReference type="Proteomes" id="UP000294419">
    <property type="component" value="Chromosome"/>
</dbReference>
<evidence type="ECO:0000313" key="2">
    <source>
        <dbReference type="Proteomes" id="UP000294419"/>
    </source>
</evidence>